<dbReference type="Pfam" id="PF26309">
    <property type="entry name" value="DUF8082"/>
    <property type="match status" value="2"/>
</dbReference>
<gene>
    <name evidence="7" type="ORF">JMJ56_26650</name>
</gene>
<keyword evidence="8" id="KW-1185">Reference proteome</keyword>
<accession>A0ABS1UA65</accession>
<dbReference type="InterPro" id="IPR058395">
    <property type="entry name" value="DUF8082"/>
</dbReference>
<dbReference type="PROSITE" id="PS50011">
    <property type="entry name" value="PROTEIN_KINASE_DOM"/>
    <property type="match status" value="1"/>
</dbReference>
<evidence type="ECO:0000313" key="8">
    <source>
        <dbReference type="Proteomes" id="UP000660885"/>
    </source>
</evidence>
<dbReference type="EMBL" id="JAETWB010000030">
    <property type="protein sequence ID" value="MBL6081575.1"/>
    <property type="molecule type" value="Genomic_DNA"/>
</dbReference>
<dbReference type="Gene3D" id="1.10.510.10">
    <property type="entry name" value="Transferase(Phosphotransferase) domain 1"/>
    <property type="match status" value="1"/>
</dbReference>
<dbReference type="CDD" id="cd14014">
    <property type="entry name" value="STKc_PknB_like"/>
    <property type="match status" value="1"/>
</dbReference>
<organism evidence="7 8">
    <name type="scientific">Belnapia arida</name>
    <dbReference type="NCBI Taxonomy" id="2804533"/>
    <lineage>
        <taxon>Bacteria</taxon>
        <taxon>Pseudomonadati</taxon>
        <taxon>Pseudomonadota</taxon>
        <taxon>Alphaproteobacteria</taxon>
        <taxon>Acetobacterales</taxon>
        <taxon>Roseomonadaceae</taxon>
        <taxon>Belnapia</taxon>
    </lineage>
</organism>
<keyword evidence="3 7" id="KW-0418">Kinase</keyword>
<keyword evidence="4 5" id="KW-0067">ATP-binding</keyword>
<keyword evidence="7" id="KW-0723">Serine/threonine-protein kinase</keyword>
<evidence type="ECO:0000256" key="4">
    <source>
        <dbReference type="ARBA" id="ARBA00022840"/>
    </source>
</evidence>
<dbReference type="GO" id="GO:0004674">
    <property type="term" value="F:protein serine/threonine kinase activity"/>
    <property type="evidence" value="ECO:0007669"/>
    <property type="project" value="UniProtKB-KW"/>
</dbReference>
<reference evidence="7 8" key="1">
    <citation type="submission" date="2021-01" db="EMBL/GenBank/DDBJ databases">
        <title>Belnapia mucosa sp. nov. and Belnapia arida sp. nov., isolated from the Tabernas Desert (Almeria, Spain).</title>
        <authorList>
            <person name="Molina-Menor E."/>
            <person name="Vidal-Verdu A."/>
            <person name="Calonge A."/>
            <person name="Satari L."/>
            <person name="Pereto J."/>
            <person name="Porcar M."/>
        </authorList>
    </citation>
    <scope>NUCLEOTIDE SEQUENCE [LARGE SCALE GENOMIC DNA]</scope>
    <source>
        <strain evidence="7 8">T18</strain>
    </source>
</reference>
<dbReference type="Pfam" id="PF00069">
    <property type="entry name" value="Pkinase"/>
    <property type="match status" value="1"/>
</dbReference>
<dbReference type="InterPro" id="IPR008271">
    <property type="entry name" value="Ser/Thr_kinase_AS"/>
</dbReference>
<dbReference type="SUPFAM" id="SSF56112">
    <property type="entry name" value="Protein kinase-like (PK-like)"/>
    <property type="match status" value="1"/>
</dbReference>
<comment type="caution">
    <text evidence="7">The sequence shown here is derived from an EMBL/GenBank/DDBJ whole genome shotgun (WGS) entry which is preliminary data.</text>
</comment>
<evidence type="ECO:0000256" key="2">
    <source>
        <dbReference type="ARBA" id="ARBA00022741"/>
    </source>
</evidence>
<dbReference type="Proteomes" id="UP000660885">
    <property type="component" value="Unassembled WGS sequence"/>
</dbReference>
<keyword evidence="1" id="KW-0808">Transferase</keyword>
<evidence type="ECO:0000256" key="5">
    <source>
        <dbReference type="PROSITE-ProRule" id="PRU10141"/>
    </source>
</evidence>
<dbReference type="InterPro" id="IPR011009">
    <property type="entry name" value="Kinase-like_dom_sf"/>
</dbReference>
<dbReference type="InterPro" id="IPR017441">
    <property type="entry name" value="Protein_kinase_ATP_BS"/>
</dbReference>
<evidence type="ECO:0000256" key="1">
    <source>
        <dbReference type="ARBA" id="ARBA00022679"/>
    </source>
</evidence>
<proteinExistence type="predicted"/>
<name>A0ABS1UA65_9PROT</name>
<sequence>MTEIPVMIGRYRVDAVIGRGGMGVIYRAHDPLIDRPVAIKIVGTSILDGTEREIFLQRFKREAKAAGRCLHQNIVSVYDYGTHEENPYIVMEFVAGINLRQALKRKKFLTPTKAVRVIEQVLEALHCAHSAGIVHRDIKPGNILIGIDKQVKVADFGISKIDRSELTGIGGFLGTPGYMAPEQYEGHEVDGRTDIFSTTAMLFELLTGVQAFPGKHPLEFGRRIVQEPNPILPTEFAPELVRVVERGLAKRPEDRFQSAFEMADALRRLSDFSTPAPSMLSDVTVLQPRNVQQIERPLPEGPRFDEDQSVAVGDEQRVENHGSVLVGAHSTEYLLILERCLARRIGPVARLLVRRAAGATHDTWTLHDTLATAIPHHGERLEFLKEIRTIHRQQAGPNLRTGSTSRSWPATGKVESGSSKLWRVDAAEVERAQSALALRFGPIARLLVRRTAAVATSVDDFWSSVARHIEDAAEREEFLKQHLGKRSY</sequence>
<feature type="binding site" evidence="5">
    <location>
        <position position="40"/>
    </location>
    <ligand>
        <name>ATP</name>
        <dbReference type="ChEBI" id="CHEBI:30616"/>
    </ligand>
</feature>
<keyword evidence="2 5" id="KW-0547">Nucleotide-binding</keyword>
<evidence type="ECO:0000313" key="7">
    <source>
        <dbReference type="EMBL" id="MBL6081575.1"/>
    </source>
</evidence>
<evidence type="ECO:0000259" key="6">
    <source>
        <dbReference type="PROSITE" id="PS50011"/>
    </source>
</evidence>
<dbReference type="RefSeq" id="WP_202834787.1">
    <property type="nucleotide sequence ID" value="NZ_JAETWB010000030.1"/>
</dbReference>
<dbReference type="PROSITE" id="PS00107">
    <property type="entry name" value="PROTEIN_KINASE_ATP"/>
    <property type="match status" value="1"/>
</dbReference>
<dbReference type="InterPro" id="IPR000719">
    <property type="entry name" value="Prot_kinase_dom"/>
</dbReference>
<dbReference type="SMART" id="SM00220">
    <property type="entry name" value="S_TKc"/>
    <property type="match status" value="1"/>
</dbReference>
<evidence type="ECO:0000256" key="3">
    <source>
        <dbReference type="ARBA" id="ARBA00022777"/>
    </source>
</evidence>
<dbReference type="PANTHER" id="PTHR43289">
    <property type="entry name" value="MITOGEN-ACTIVATED PROTEIN KINASE KINASE KINASE 20-RELATED"/>
    <property type="match status" value="1"/>
</dbReference>
<dbReference type="PROSITE" id="PS00108">
    <property type="entry name" value="PROTEIN_KINASE_ST"/>
    <property type="match status" value="1"/>
</dbReference>
<dbReference type="Gene3D" id="3.30.200.20">
    <property type="entry name" value="Phosphorylase Kinase, domain 1"/>
    <property type="match status" value="1"/>
</dbReference>
<feature type="domain" description="Protein kinase" evidence="6">
    <location>
        <begin position="11"/>
        <end position="267"/>
    </location>
</feature>
<protein>
    <submittedName>
        <fullName evidence="7">Serine/threonine protein kinase</fullName>
    </submittedName>
</protein>
<dbReference type="PANTHER" id="PTHR43289:SF6">
    <property type="entry name" value="SERINE_THREONINE-PROTEIN KINASE NEKL-3"/>
    <property type="match status" value="1"/>
</dbReference>